<proteinExistence type="predicted"/>
<dbReference type="CDD" id="cd04301">
    <property type="entry name" value="NAT_SF"/>
    <property type="match status" value="1"/>
</dbReference>
<accession>A0ABU2L7M7</accession>
<dbReference type="Pfam" id="PF00583">
    <property type="entry name" value="Acetyltransf_1"/>
    <property type="match status" value="1"/>
</dbReference>
<dbReference type="SUPFAM" id="SSF55729">
    <property type="entry name" value="Acyl-CoA N-acyltransferases (Nat)"/>
    <property type="match status" value="1"/>
</dbReference>
<dbReference type="InterPro" id="IPR000182">
    <property type="entry name" value="GNAT_dom"/>
</dbReference>
<dbReference type="InterPro" id="IPR050769">
    <property type="entry name" value="NAT_camello-type"/>
</dbReference>
<dbReference type="InterPro" id="IPR000835">
    <property type="entry name" value="HTH_MarR-typ"/>
</dbReference>
<name>A0ABU2L7M7_9ACTN</name>
<dbReference type="PANTHER" id="PTHR13947">
    <property type="entry name" value="GNAT FAMILY N-ACETYLTRANSFERASE"/>
    <property type="match status" value="1"/>
</dbReference>
<dbReference type="InterPro" id="IPR036388">
    <property type="entry name" value="WH-like_DNA-bd_sf"/>
</dbReference>
<dbReference type="SMART" id="SM00347">
    <property type="entry name" value="HTH_MARR"/>
    <property type="match status" value="1"/>
</dbReference>
<dbReference type="CDD" id="cd00090">
    <property type="entry name" value="HTH_ARSR"/>
    <property type="match status" value="1"/>
</dbReference>
<dbReference type="EMBL" id="JAVREN010000013">
    <property type="protein sequence ID" value="MDT0307564.1"/>
    <property type="molecule type" value="Genomic_DNA"/>
</dbReference>
<dbReference type="PANTHER" id="PTHR13947:SF37">
    <property type="entry name" value="LD18367P"/>
    <property type="match status" value="1"/>
</dbReference>
<dbReference type="InterPro" id="IPR036390">
    <property type="entry name" value="WH_DNA-bd_sf"/>
</dbReference>
<dbReference type="Pfam" id="PF12802">
    <property type="entry name" value="MarR_2"/>
    <property type="match status" value="1"/>
</dbReference>
<dbReference type="RefSeq" id="WP_311630519.1">
    <property type="nucleotide sequence ID" value="NZ_JAVREN010000013.1"/>
</dbReference>
<dbReference type="PROSITE" id="PS50995">
    <property type="entry name" value="HTH_MARR_2"/>
    <property type="match status" value="1"/>
</dbReference>
<evidence type="ECO:0000259" key="2">
    <source>
        <dbReference type="PROSITE" id="PS50995"/>
    </source>
</evidence>
<dbReference type="InterPro" id="IPR011991">
    <property type="entry name" value="ArsR-like_HTH"/>
</dbReference>
<gene>
    <name evidence="4" type="ORF">RM780_11390</name>
</gene>
<sequence length="322" mass="34746">MNTVHTAARAAEGGDGTVARVRAFNRAWTRGIGALDYEHRLGTPHSLAEARVLYELAGRGRTPVAELRRRLEMDPGQLSRLLARAEEAGLVLRERDPGDARRQRVGLTGTGRRAAALLDARSESSVAAVLNGLGEEERAELTAALGRALRLLGLAERPSGFRLRPPGPGDLGWVVMRHGALYAREYGWGAPFEALVAGVVAEFARGHDPAREAAWIAEHDGAPAGCVFCVADEARPDTALLRLLLVEPSARGLGLGGALVEECVRFARAAGYARLSLWTNEVLASARRLYRAAGFTLTAERRHTLFGPEETGQTWELPLREG</sequence>
<evidence type="ECO:0000313" key="4">
    <source>
        <dbReference type="EMBL" id="MDT0307564.1"/>
    </source>
</evidence>
<protein>
    <submittedName>
        <fullName evidence="4">Helix-turn-helix domain-containing GNAT family N-acetyltransferase</fullName>
    </submittedName>
</protein>
<dbReference type="InterPro" id="IPR016181">
    <property type="entry name" value="Acyl_CoA_acyltransferase"/>
</dbReference>
<dbReference type="Gene3D" id="3.40.630.30">
    <property type="match status" value="1"/>
</dbReference>
<dbReference type="PROSITE" id="PS51186">
    <property type="entry name" value="GNAT"/>
    <property type="match status" value="1"/>
</dbReference>
<keyword evidence="1" id="KW-0808">Transferase</keyword>
<dbReference type="SUPFAM" id="SSF46785">
    <property type="entry name" value="Winged helix' DNA-binding domain"/>
    <property type="match status" value="1"/>
</dbReference>
<evidence type="ECO:0000259" key="3">
    <source>
        <dbReference type="PROSITE" id="PS51186"/>
    </source>
</evidence>
<evidence type="ECO:0000313" key="5">
    <source>
        <dbReference type="Proteomes" id="UP001183388"/>
    </source>
</evidence>
<organism evidence="4 5">
    <name type="scientific">Streptomyces boetiae</name>
    <dbReference type="NCBI Taxonomy" id="3075541"/>
    <lineage>
        <taxon>Bacteria</taxon>
        <taxon>Bacillati</taxon>
        <taxon>Actinomycetota</taxon>
        <taxon>Actinomycetes</taxon>
        <taxon>Kitasatosporales</taxon>
        <taxon>Streptomycetaceae</taxon>
        <taxon>Streptomyces</taxon>
    </lineage>
</organism>
<keyword evidence="5" id="KW-1185">Reference proteome</keyword>
<feature type="domain" description="N-acetyltransferase" evidence="3">
    <location>
        <begin position="161"/>
        <end position="320"/>
    </location>
</feature>
<evidence type="ECO:0000256" key="1">
    <source>
        <dbReference type="ARBA" id="ARBA00022679"/>
    </source>
</evidence>
<feature type="domain" description="HTH marR-type" evidence="2">
    <location>
        <begin position="1"/>
        <end position="150"/>
    </location>
</feature>
<reference evidence="5" key="1">
    <citation type="submission" date="2023-07" db="EMBL/GenBank/DDBJ databases">
        <title>30 novel species of actinomycetes from the DSMZ collection.</title>
        <authorList>
            <person name="Nouioui I."/>
        </authorList>
    </citation>
    <scope>NUCLEOTIDE SEQUENCE [LARGE SCALE GENOMIC DNA]</scope>
    <source>
        <strain evidence="5">DSM 44917</strain>
    </source>
</reference>
<dbReference type="Gene3D" id="1.10.10.10">
    <property type="entry name" value="Winged helix-like DNA-binding domain superfamily/Winged helix DNA-binding domain"/>
    <property type="match status" value="1"/>
</dbReference>
<comment type="caution">
    <text evidence="4">The sequence shown here is derived from an EMBL/GenBank/DDBJ whole genome shotgun (WGS) entry which is preliminary data.</text>
</comment>
<dbReference type="Proteomes" id="UP001183388">
    <property type="component" value="Unassembled WGS sequence"/>
</dbReference>